<dbReference type="GeneID" id="26305793"/>
<dbReference type="EMBL" id="DF830081">
    <property type="protein sequence ID" value="GAK66696.1"/>
    <property type="molecule type" value="Genomic_DNA"/>
</dbReference>
<keyword evidence="2" id="KW-1185">Reference proteome</keyword>
<evidence type="ECO:0000313" key="2">
    <source>
        <dbReference type="Proteomes" id="UP000053758"/>
    </source>
</evidence>
<accession>A0A081CJ50</accession>
<dbReference type="Proteomes" id="UP000053758">
    <property type="component" value="Unassembled WGS sequence"/>
</dbReference>
<organism evidence="1 2">
    <name type="scientific">Pseudozyma antarctica</name>
    <name type="common">Yeast</name>
    <name type="synonym">Candida antarctica</name>
    <dbReference type="NCBI Taxonomy" id="84753"/>
    <lineage>
        <taxon>Eukaryota</taxon>
        <taxon>Fungi</taxon>
        <taxon>Dikarya</taxon>
        <taxon>Basidiomycota</taxon>
        <taxon>Ustilaginomycotina</taxon>
        <taxon>Ustilaginomycetes</taxon>
        <taxon>Ustilaginales</taxon>
        <taxon>Ustilaginaceae</taxon>
        <taxon>Moesziomyces</taxon>
    </lineage>
</organism>
<gene>
    <name evidence="1" type="ORF">PAN0_014d4919</name>
</gene>
<name>A0A081CJ50_PSEA2</name>
<proteinExistence type="predicted"/>
<reference evidence="2" key="1">
    <citation type="journal article" date="2014" name="Genome Announc.">
        <title>Draft Genome Sequence of the Yeast Pseudozyma antarctica Type Strain JCM10317, a Producer of the Glycolipid Biosurfactants, Mannosylerythritol Lipids.</title>
        <authorList>
            <person name="Saika A."/>
            <person name="Koike H."/>
            <person name="Hori T."/>
            <person name="Fukuoka T."/>
            <person name="Sato S."/>
            <person name="Habe H."/>
            <person name="Kitamoto D."/>
            <person name="Morita T."/>
        </authorList>
    </citation>
    <scope>NUCLEOTIDE SEQUENCE [LARGE SCALE GENOMIC DNA]</scope>
    <source>
        <strain evidence="2">JCM 10317</strain>
    </source>
</reference>
<dbReference type="RefSeq" id="XP_014655111.1">
    <property type="nucleotide sequence ID" value="XM_014799625.1"/>
</dbReference>
<evidence type="ECO:0000313" key="1">
    <source>
        <dbReference type="EMBL" id="GAK66696.1"/>
    </source>
</evidence>
<sequence>MSMIQSLLRRRKAGQARPSAELLKQPSSPSELRLRPNAGAASNSTSSAVRMAGLGLGGGVSLTSVEEYDEQGKGMQGGGSRGSDEREASMGDDAPGEPDMRRAVDVPGTRANGYASAGYHRENRRSANGQPHTMKKPAGQERPVMRRADGKVGETSDRIEKASLGQIGVVEGGKG</sequence>
<dbReference type="AlphaFoldDB" id="A0A081CJ50"/>
<protein>
    <submittedName>
        <fullName evidence="1">Uncharacterized protein</fullName>
    </submittedName>
</protein>
<dbReference type="HOGENOM" id="CLU_1532339_0_0_1"/>